<feature type="compositionally biased region" description="Gly residues" evidence="1">
    <location>
        <begin position="164"/>
        <end position="197"/>
    </location>
</feature>
<proteinExistence type="predicted"/>
<feature type="region of interest" description="Disordered" evidence="1">
    <location>
        <begin position="164"/>
        <end position="220"/>
    </location>
</feature>
<reference evidence="2" key="1">
    <citation type="journal article" date="2020" name="Stud. Mycol.">
        <title>101 Dothideomycetes genomes: a test case for predicting lifestyles and emergence of pathogens.</title>
        <authorList>
            <person name="Haridas S."/>
            <person name="Albert R."/>
            <person name="Binder M."/>
            <person name="Bloem J."/>
            <person name="Labutti K."/>
            <person name="Salamov A."/>
            <person name="Andreopoulos B."/>
            <person name="Baker S."/>
            <person name="Barry K."/>
            <person name="Bills G."/>
            <person name="Bluhm B."/>
            <person name="Cannon C."/>
            <person name="Castanera R."/>
            <person name="Culley D."/>
            <person name="Daum C."/>
            <person name="Ezra D."/>
            <person name="Gonzalez J."/>
            <person name="Henrissat B."/>
            <person name="Kuo A."/>
            <person name="Liang C."/>
            <person name="Lipzen A."/>
            <person name="Lutzoni F."/>
            <person name="Magnuson J."/>
            <person name="Mondo S."/>
            <person name="Nolan M."/>
            <person name="Ohm R."/>
            <person name="Pangilinan J."/>
            <person name="Park H.-J."/>
            <person name="Ramirez L."/>
            <person name="Alfaro M."/>
            <person name="Sun H."/>
            <person name="Tritt A."/>
            <person name="Yoshinaga Y."/>
            <person name="Zwiers L.-H."/>
            <person name="Turgeon B."/>
            <person name="Goodwin S."/>
            <person name="Spatafora J."/>
            <person name="Crous P."/>
            <person name="Grigoriev I."/>
        </authorList>
    </citation>
    <scope>NUCLEOTIDE SEQUENCE</scope>
    <source>
        <strain evidence="2">CBS 183.55</strain>
    </source>
</reference>
<dbReference type="EMBL" id="ML979022">
    <property type="protein sequence ID" value="KAF1922541.1"/>
    <property type="molecule type" value="Genomic_DNA"/>
</dbReference>
<name>A0A6A5R3B3_9PLEO</name>
<evidence type="ECO:0000256" key="1">
    <source>
        <dbReference type="SAM" id="MobiDB-lite"/>
    </source>
</evidence>
<keyword evidence="3" id="KW-1185">Reference proteome</keyword>
<dbReference type="OrthoDB" id="3795508at2759"/>
<dbReference type="RefSeq" id="XP_033442794.1">
    <property type="nucleotide sequence ID" value="XM_033589593.1"/>
</dbReference>
<evidence type="ECO:0000313" key="2">
    <source>
        <dbReference type="EMBL" id="KAF1922541.1"/>
    </source>
</evidence>
<protein>
    <submittedName>
        <fullName evidence="2">Uncharacterized protein</fullName>
    </submittedName>
</protein>
<organism evidence="2 3">
    <name type="scientific">Didymella exigua CBS 183.55</name>
    <dbReference type="NCBI Taxonomy" id="1150837"/>
    <lineage>
        <taxon>Eukaryota</taxon>
        <taxon>Fungi</taxon>
        <taxon>Dikarya</taxon>
        <taxon>Ascomycota</taxon>
        <taxon>Pezizomycotina</taxon>
        <taxon>Dothideomycetes</taxon>
        <taxon>Pleosporomycetidae</taxon>
        <taxon>Pleosporales</taxon>
        <taxon>Pleosporineae</taxon>
        <taxon>Didymellaceae</taxon>
        <taxon>Didymella</taxon>
    </lineage>
</organism>
<dbReference type="AlphaFoldDB" id="A0A6A5R3B3"/>
<gene>
    <name evidence="2" type="ORF">M421DRAFT_353903</name>
</gene>
<dbReference type="Proteomes" id="UP000800082">
    <property type="component" value="Unassembled WGS sequence"/>
</dbReference>
<sequence>MPIPVPPGVLPEAHRVICIRSVRAAARGRFVDFEFSSMSSKKCAYCTFQNEKCVPLPTYVESEFSVFWQALGQYEVALGSDVIHDRHITEARVRAAAFALASCVQVATAQLKSVLVVDVLLADYYRVAEENRVLQVQMADLAAAVEKVAGAQVELTKALQGLVEGGSRGGTGQRGGRGGRPSGGRGNGYDGGLGGAVGAESDSELSDVPHEFSGDEMDLP</sequence>
<dbReference type="GeneID" id="54347241"/>
<accession>A0A6A5R3B3</accession>
<evidence type="ECO:0000313" key="3">
    <source>
        <dbReference type="Proteomes" id="UP000800082"/>
    </source>
</evidence>